<dbReference type="STRING" id="320787.CA2015_0533"/>
<dbReference type="Pfam" id="PF20113">
    <property type="entry name" value="DUF6503"/>
    <property type="match status" value="1"/>
</dbReference>
<evidence type="ECO:0000313" key="2">
    <source>
        <dbReference type="Proteomes" id="UP000036520"/>
    </source>
</evidence>
<keyword evidence="2" id="KW-1185">Reference proteome</keyword>
<dbReference type="OrthoDB" id="282859at2"/>
<dbReference type="InterPro" id="IPR045444">
    <property type="entry name" value="DUF6503"/>
</dbReference>
<sequence>MNKLIIVVFLSAFTACQEKSQNQKGQSSEATKQEMTINDYPSDFAKVLEAHGGIDQWKKEKTLMYEIGDPGEGQQQIIDLHRRMDKTITSDYDIGFDGEKAWSLNKEGEYKSNPLFRHNLMFYFYAMPFVLADPGLNYKKTEDKEILGKNYSGIKVTFNSGVGDSSSDEYYLYYDTETSKMAWLAYKATFGTDKKPESANFIRYDKWAEVDGVLLPTSIAWYNIEEGVVVEERSRVDFKNISLSKEAKPEGFYSIPANAIVAEDNK</sequence>
<accession>A0A0H4PA53</accession>
<keyword evidence="1" id="KW-0449">Lipoprotein</keyword>
<dbReference type="PATRIC" id="fig|320787.5.peg.602"/>
<gene>
    <name evidence="1" type="ORF">CA2015_0533</name>
</gene>
<dbReference type="EMBL" id="CP012040">
    <property type="protein sequence ID" value="AKP50000.1"/>
    <property type="molecule type" value="Genomic_DNA"/>
</dbReference>
<dbReference type="RefSeq" id="WP_048640487.1">
    <property type="nucleotide sequence ID" value="NZ_CP012040.1"/>
</dbReference>
<dbReference type="Proteomes" id="UP000036520">
    <property type="component" value="Chromosome"/>
</dbReference>
<reference evidence="1 2" key="1">
    <citation type="submission" date="2015-07" db="EMBL/GenBank/DDBJ databases">
        <authorList>
            <person name="Kim K.M."/>
        </authorList>
    </citation>
    <scope>NUCLEOTIDE SEQUENCE [LARGE SCALE GENOMIC DNA]</scope>
    <source>
        <strain evidence="1 2">KCTC 12363</strain>
    </source>
</reference>
<name>A0A0H4PA53_9BACT</name>
<dbReference type="PROSITE" id="PS51257">
    <property type="entry name" value="PROKAR_LIPOPROTEIN"/>
    <property type="match status" value="1"/>
</dbReference>
<evidence type="ECO:0000313" key="1">
    <source>
        <dbReference type="EMBL" id="AKP50000.1"/>
    </source>
</evidence>
<organism evidence="1 2">
    <name type="scientific">Cyclobacterium amurskyense</name>
    <dbReference type="NCBI Taxonomy" id="320787"/>
    <lineage>
        <taxon>Bacteria</taxon>
        <taxon>Pseudomonadati</taxon>
        <taxon>Bacteroidota</taxon>
        <taxon>Cytophagia</taxon>
        <taxon>Cytophagales</taxon>
        <taxon>Cyclobacteriaceae</taxon>
        <taxon>Cyclobacterium</taxon>
    </lineage>
</organism>
<dbReference type="AlphaFoldDB" id="A0A0H4PA53"/>
<dbReference type="KEGG" id="camu:CA2015_0533"/>
<proteinExistence type="predicted"/>
<protein>
    <submittedName>
        <fullName evidence="1">Conserved hypothetical lipoprotein</fullName>
    </submittedName>
</protein>